<dbReference type="EMBL" id="RBOJ01000047">
    <property type="protein sequence ID" value="RMM52468.1"/>
    <property type="molecule type" value="Genomic_DNA"/>
</dbReference>
<evidence type="ECO:0000256" key="1">
    <source>
        <dbReference type="SAM" id="Phobius"/>
    </source>
</evidence>
<sequence>MLDKSAEMLVFTGTSFGYAFNIIFVVFTLMFFVHVAVQPH</sequence>
<evidence type="ECO:0000313" key="3">
    <source>
        <dbReference type="Proteomes" id="UP000270661"/>
    </source>
</evidence>
<keyword evidence="1" id="KW-0812">Transmembrane</keyword>
<evidence type="ECO:0000313" key="2">
    <source>
        <dbReference type="EMBL" id="RMM52468.1"/>
    </source>
</evidence>
<feature type="transmembrane region" description="Helical" evidence="1">
    <location>
        <begin position="16"/>
        <end position="37"/>
    </location>
</feature>
<name>A0A3M3ES67_9PSED</name>
<dbReference type="Proteomes" id="UP000270661">
    <property type="component" value="Unassembled WGS sequence"/>
</dbReference>
<protein>
    <submittedName>
        <fullName evidence="2">Uncharacterized protein</fullName>
    </submittedName>
</protein>
<proteinExistence type="predicted"/>
<keyword evidence="1" id="KW-1133">Transmembrane helix</keyword>
<gene>
    <name evidence="2" type="ORF">ALQ77_03731</name>
</gene>
<keyword evidence="3" id="KW-1185">Reference proteome</keyword>
<reference evidence="2 3" key="1">
    <citation type="submission" date="2018-08" db="EMBL/GenBank/DDBJ databases">
        <title>Recombination of ecologically and evolutionarily significant loci maintains genetic cohesion in the Pseudomonas syringae species complex.</title>
        <authorList>
            <person name="Dillon M."/>
            <person name="Thakur S."/>
            <person name="Almeida R.N.D."/>
            <person name="Weir B.S."/>
            <person name="Guttman D.S."/>
        </authorList>
    </citation>
    <scope>NUCLEOTIDE SEQUENCE [LARGE SCALE GENOMIC DNA]</scope>
    <source>
        <strain evidence="2 3">NCPPB2445</strain>
    </source>
</reference>
<keyword evidence="1" id="KW-0472">Membrane</keyword>
<dbReference type="AlphaFoldDB" id="A0A3M3ES67"/>
<accession>A0A3M3ES67</accession>
<organism evidence="2 3">
    <name type="scientific">Pseudomonas corrugata</name>
    <dbReference type="NCBI Taxonomy" id="47879"/>
    <lineage>
        <taxon>Bacteria</taxon>
        <taxon>Pseudomonadati</taxon>
        <taxon>Pseudomonadota</taxon>
        <taxon>Gammaproteobacteria</taxon>
        <taxon>Pseudomonadales</taxon>
        <taxon>Pseudomonadaceae</taxon>
        <taxon>Pseudomonas</taxon>
    </lineage>
</organism>
<comment type="caution">
    <text evidence="2">The sequence shown here is derived from an EMBL/GenBank/DDBJ whole genome shotgun (WGS) entry which is preliminary data.</text>
</comment>